<dbReference type="PANTHER" id="PTHR30363:SF4">
    <property type="entry name" value="GLYCEROL-3-PHOSPHATE REGULON REPRESSOR"/>
    <property type="match status" value="1"/>
</dbReference>
<comment type="function">
    <text evidence="6">Repressor of the lactose catabolism operon. Galactose-6-phosphate is the inducer.</text>
</comment>
<evidence type="ECO:0000256" key="1">
    <source>
        <dbReference type="ARBA" id="ARBA00021390"/>
    </source>
</evidence>
<protein>
    <recommendedName>
        <fullName evidence="1">Lactose phosphotransferase system repressor</fullName>
    </recommendedName>
</protein>
<evidence type="ECO:0000259" key="7">
    <source>
        <dbReference type="PROSITE" id="PS51000"/>
    </source>
</evidence>
<dbReference type="RefSeq" id="WP_182542850.1">
    <property type="nucleotide sequence ID" value="NZ_JACGWZ010000001.1"/>
</dbReference>
<name>A0A839DS46_9PSEU</name>
<keyword evidence="5" id="KW-0804">Transcription</keyword>
<evidence type="ECO:0000256" key="5">
    <source>
        <dbReference type="ARBA" id="ARBA00023163"/>
    </source>
</evidence>
<accession>A0A839DS46</accession>
<evidence type="ECO:0000313" key="9">
    <source>
        <dbReference type="Proteomes" id="UP000569329"/>
    </source>
</evidence>
<dbReference type="SUPFAM" id="SSF100950">
    <property type="entry name" value="NagB/RpiA/CoA transferase-like"/>
    <property type="match status" value="1"/>
</dbReference>
<dbReference type="Pfam" id="PF08220">
    <property type="entry name" value="HTH_DeoR"/>
    <property type="match status" value="1"/>
</dbReference>
<dbReference type="InterPro" id="IPR018356">
    <property type="entry name" value="Tscrpt_reg_HTH_DeoR_CS"/>
</dbReference>
<dbReference type="Proteomes" id="UP000569329">
    <property type="component" value="Unassembled WGS sequence"/>
</dbReference>
<organism evidence="8 9">
    <name type="scientific">Halosaccharopolyspora lacisalsi</name>
    <dbReference type="NCBI Taxonomy" id="1000566"/>
    <lineage>
        <taxon>Bacteria</taxon>
        <taxon>Bacillati</taxon>
        <taxon>Actinomycetota</taxon>
        <taxon>Actinomycetes</taxon>
        <taxon>Pseudonocardiales</taxon>
        <taxon>Pseudonocardiaceae</taxon>
        <taxon>Halosaccharopolyspora</taxon>
    </lineage>
</organism>
<dbReference type="SUPFAM" id="SSF46785">
    <property type="entry name" value="Winged helix' DNA-binding domain"/>
    <property type="match status" value="1"/>
</dbReference>
<dbReference type="Pfam" id="PF00455">
    <property type="entry name" value="DeoRC"/>
    <property type="match status" value="1"/>
</dbReference>
<gene>
    <name evidence="8" type="ORF">FHX42_000888</name>
</gene>
<dbReference type="PRINTS" id="PR00037">
    <property type="entry name" value="HTHLACR"/>
</dbReference>
<dbReference type="InterPro" id="IPR014036">
    <property type="entry name" value="DeoR-like_C"/>
</dbReference>
<reference evidence="8 9" key="1">
    <citation type="submission" date="2020-07" db="EMBL/GenBank/DDBJ databases">
        <title>Sequencing the genomes of 1000 actinobacteria strains.</title>
        <authorList>
            <person name="Klenk H.-P."/>
        </authorList>
    </citation>
    <scope>NUCLEOTIDE SEQUENCE [LARGE SCALE GENOMIC DNA]</scope>
    <source>
        <strain evidence="8 9">DSM 45975</strain>
    </source>
</reference>
<evidence type="ECO:0000256" key="6">
    <source>
        <dbReference type="ARBA" id="ARBA00024937"/>
    </source>
</evidence>
<dbReference type="InterPro" id="IPR036390">
    <property type="entry name" value="WH_DNA-bd_sf"/>
</dbReference>
<dbReference type="AlphaFoldDB" id="A0A839DS46"/>
<dbReference type="GO" id="GO:0003677">
    <property type="term" value="F:DNA binding"/>
    <property type="evidence" value="ECO:0007669"/>
    <property type="project" value="UniProtKB-KW"/>
</dbReference>
<dbReference type="PANTHER" id="PTHR30363">
    <property type="entry name" value="HTH-TYPE TRANSCRIPTIONAL REGULATOR SRLR-RELATED"/>
    <property type="match status" value="1"/>
</dbReference>
<evidence type="ECO:0000256" key="2">
    <source>
        <dbReference type="ARBA" id="ARBA00022491"/>
    </source>
</evidence>
<dbReference type="PROSITE" id="PS00894">
    <property type="entry name" value="HTH_DEOR_1"/>
    <property type="match status" value="1"/>
</dbReference>
<dbReference type="InterPro" id="IPR050313">
    <property type="entry name" value="Carb_Metab_HTH_regulators"/>
</dbReference>
<dbReference type="InterPro" id="IPR001034">
    <property type="entry name" value="DeoR_HTH"/>
</dbReference>
<dbReference type="SMART" id="SM00420">
    <property type="entry name" value="HTH_DEOR"/>
    <property type="match status" value="1"/>
</dbReference>
<dbReference type="SMART" id="SM01134">
    <property type="entry name" value="DeoRC"/>
    <property type="match status" value="1"/>
</dbReference>
<keyword evidence="9" id="KW-1185">Reference proteome</keyword>
<comment type="caution">
    <text evidence="8">The sequence shown here is derived from an EMBL/GenBank/DDBJ whole genome shotgun (WGS) entry which is preliminary data.</text>
</comment>
<evidence type="ECO:0000313" key="8">
    <source>
        <dbReference type="EMBL" id="MBA8823559.1"/>
    </source>
</evidence>
<keyword evidence="4" id="KW-0238">DNA-binding</keyword>
<dbReference type="PROSITE" id="PS51000">
    <property type="entry name" value="HTH_DEOR_2"/>
    <property type="match status" value="1"/>
</dbReference>
<dbReference type="GO" id="GO:0003700">
    <property type="term" value="F:DNA-binding transcription factor activity"/>
    <property type="evidence" value="ECO:0007669"/>
    <property type="project" value="InterPro"/>
</dbReference>
<sequence length="256" mass="26862">MSDTSVDTTERTLSIIERLRASEHVTVPELATSTGCSEMTIRRDLDHLAEQGALRRVRGGAVSLLLRGESTPFALRVHEATTAKRRIAAEVAELVADGESVILDSGTTNLEVARALTGRRITAIPLDLHGANALATAGANLLLPGGRTRPGDLSFVGHLTENSLRELRVDTVVLGCCGLSAEHGLTAHELTEVPVKQAAIASARRAIAACDGSKFTRTGLGHVCPITGLDLVVTDDGIPPDTRATMEGAGVVVRVV</sequence>
<evidence type="ECO:0000256" key="3">
    <source>
        <dbReference type="ARBA" id="ARBA00023015"/>
    </source>
</evidence>
<keyword evidence="2" id="KW-0678">Repressor</keyword>
<evidence type="ECO:0000256" key="4">
    <source>
        <dbReference type="ARBA" id="ARBA00023125"/>
    </source>
</evidence>
<dbReference type="InterPro" id="IPR036388">
    <property type="entry name" value="WH-like_DNA-bd_sf"/>
</dbReference>
<keyword evidence="3" id="KW-0805">Transcription regulation</keyword>
<proteinExistence type="predicted"/>
<feature type="domain" description="HTH deoR-type" evidence="7">
    <location>
        <begin position="8"/>
        <end position="63"/>
    </location>
</feature>
<dbReference type="Gene3D" id="1.10.10.10">
    <property type="entry name" value="Winged helix-like DNA-binding domain superfamily/Winged helix DNA-binding domain"/>
    <property type="match status" value="1"/>
</dbReference>
<dbReference type="EMBL" id="JACGWZ010000001">
    <property type="protein sequence ID" value="MBA8823559.1"/>
    <property type="molecule type" value="Genomic_DNA"/>
</dbReference>
<dbReference type="InterPro" id="IPR037171">
    <property type="entry name" value="NagB/RpiA_transferase-like"/>
</dbReference>